<dbReference type="EMBL" id="SMRT01000007">
    <property type="protein sequence ID" value="TDF96594.1"/>
    <property type="molecule type" value="Genomic_DNA"/>
</dbReference>
<organism evidence="1 2">
    <name type="scientific">Paenibacillus piri</name>
    <dbReference type="NCBI Taxonomy" id="2547395"/>
    <lineage>
        <taxon>Bacteria</taxon>
        <taxon>Bacillati</taxon>
        <taxon>Bacillota</taxon>
        <taxon>Bacilli</taxon>
        <taxon>Bacillales</taxon>
        <taxon>Paenibacillaceae</taxon>
        <taxon>Paenibacillus</taxon>
    </lineage>
</organism>
<proteinExistence type="predicted"/>
<accession>A0A4V2ZTC5</accession>
<gene>
    <name evidence="1" type="ORF">E1757_15975</name>
</gene>
<dbReference type="RefSeq" id="WP_133229833.1">
    <property type="nucleotide sequence ID" value="NZ_SMRT01000007.1"/>
</dbReference>
<keyword evidence="2" id="KW-1185">Reference proteome</keyword>
<comment type="caution">
    <text evidence="1">The sequence shown here is derived from an EMBL/GenBank/DDBJ whole genome shotgun (WGS) entry which is preliminary data.</text>
</comment>
<protein>
    <submittedName>
        <fullName evidence="1">Uncharacterized protein</fullName>
    </submittedName>
</protein>
<dbReference type="AlphaFoldDB" id="A0A4V2ZTC5"/>
<sequence length="315" mass="35844">MREFQQPPGHPAADQYVEQQGDYAESVDWGSQEWGTHRYHIRQLLEHAMDRLPVKEKVAVFGAGNHGDVDLPELAGHFSQVTVLDTEANSIEEVLTQSGAGASARVKSLTTVDYTCLDQIQFYETWEEMLLNRTPAAEMASYLKDCAFAVRKYEALPHLKKSFQLVVSSSVHTQLFYIHALSQFAGYAGQYEEQDVRLIIDALSFMRNNLILDYNRLLLSLLKPEGKLVMWSDMIRMDEANEELLEQLYGLQSESERIGYLFRAFGQYGIEAAVNGLKDLYEQMKQEGLLFKSWVWIPGKERKYIVAGISGSPVQ</sequence>
<reference evidence="1 2" key="1">
    <citation type="submission" date="2019-03" db="EMBL/GenBank/DDBJ databases">
        <title>This is whole genome sequence of Paenibacillus sp MS74 strain.</title>
        <authorList>
            <person name="Trinh H.N."/>
        </authorList>
    </citation>
    <scope>NUCLEOTIDE SEQUENCE [LARGE SCALE GENOMIC DNA]</scope>
    <source>
        <strain evidence="1 2">MS74</strain>
    </source>
</reference>
<name>A0A4V2ZTC5_9BACL</name>
<dbReference type="OrthoDB" id="2029026at2"/>
<evidence type="ECO:0000313" key="2">
    <source>
        <dbReference type="Proteomes" id="UP000295636"/>
    </source>
</evidence>
<evidence type="ECO:0000313" key="1">
    <source>
        <dbReference type="EMBL" id="TDF96594.1"/>
    </source>
</evidence>
<dbReference type="Proteomes" id="UP000295636">
    <property type="component" value="Unassembled WGS sequence"/>
</dbReference>